<dbReference type="Proteomes" id="UP000187059">
    <property type="component" value="Chromosome"/>
</dbReference>
<dbReference type="KEGG" id="paby:Ga0080574_TMP3411"/>
<dbReference type="RefSeq" id="WP_076702619.1">
    <property type="nucleotide sequence ID" value="NZ_CP015093.1"/>
</dbReference>
<protein>
    <submittedName>
        <fullName evidence="1">Site-specific recombinase XerD</fullName>
    </submittedName>
</protein>
<dbReference type="Pfam" id="PF18906">
    <property type="entry name" value="Phage_tube_2"/>
    <property type="match status" value="1"/>
</dbReference>
<sequence>MPNARGDQAKLLSRRQSAFGAAESAADGAYYALPFYDYNVTPSGELANDEAIYGDAFPGDVVQGLRNLAGTMEVPMGMDSIGWHLAQLLGLPSTSGTGPYVHSFTAAAQPAILLATHGITHNGVAQHFTQDSLATTGMEIQAQKNGTRQRVSFNLTGREEVRAGATLDSTPVEYAVDPVPVGFQAALSLDGSEVGGVTQVGLTLNSGREADQEAMNSAATAAEISPGVWDLNGTLNARFRDAQFYDLASNGTAFALSLRWQLSANYSLAISVPSLMLERNGVPVSGRGIISQSFNWRVNRPAPGAELMEITLTNATATYANAS</sequence>
<dbReference type="AlphaFoldDB" id="A0A1P8UWH9"/>
<reference evidence="1 2" key="1">
    <citation type="submission" date="2016-04" db="EMBL/GenBank/DDBJ databases">
        <title>Deep-sea bacteria in the southern Pacific.</title>
        <authorList>
            <person name="Tang K."/>
        </authorList>
    </citation>
    <scope>NUCLEOTIDE SEQUENCE [LARGE SCALE GENOMIC DNA]</scope>
    <source>
        <strain evidence="1 2">JLT2014</strain>
    </source>
</reference>
<organism evidence="1 2">
    <name type="scientific">Salipiger abyssi</name>
    <dbReference type="NCBI Taxonomy" id="1250539"/>
    <lineage>
        <taxon>Bacteria</taxon>
        <taxon>Pseudomonadati</taxon>
        <taxon>Pseudomonadota</taxon>
        <taxon>Alphaproteobacteria</taxon>
        <taxon>Rhodobacterales</taxon>
        <taxon>Roseobacteraceae</taxon>
        <taxon>Salipiger</taxon>
    </lineage>
</organism>
<dbReference type="InterPro" id="IPR044000">
    <property type="entry name" value="Phage_tube_2"/>
</dbReference>
<keyword evidence="2" id="KW-1185">Reference proteome</keyword>
<evidence type="ECO:0000313" key="2">
    <source>
        <dbReference type="Proteomes" id="UP000187059"/>
    </source>
</evidence>
<accession>A0A1P8UWH9</accession>
<dbReference type="STRING" id="1250539.Ga0080574_TMP3411"/>
<dbReference type="EMBL" id="CP015093">
    <property type="protein sequence ID" value="APZ53745.1"/>
    <property type="molecule type" value="Genomic_DNA"/>
</dbReference>
<dbReference type="OrthoDB" id="1680496at2"/>
<proteinExistence type="predicted"/>
<name>A0A1P8UWH9_9RHOB</name>
<evidence type="ECO:0000313" key="1">
    <source>
        <dbReference type="EMBL" id="APZ53745.1"/>
    </source>
</evidence>
<gene>
    <name evidence="1" type="ORF">Ga0080574_TMP3411</name>
</gene>